<reference evidence="1" key="1">
    <citation type="submission" date="2014-09" db="EMBL/GenBank/DDBJ databases">
        <authorList>
            <person name="Magalhaes I.L.F."/>
            <person name="Oliveira U."/>
            <person name="Santos F.R."/>
            <person name="Vidigal T.H.D.A."/>
            <person name="Brescovit A.D."/>
            <person name="Santos A.J."/>
        </authorList>
    </citation>
    <scope>NUCLEOTIDE SEQUENCE</scope>
    <source>
        <tissue evidence="1">Shoot tissue taken approximately 20 cm above the soil surface</tissue>
    </source>
</reference>
<sequence length="28" mass="3196">MLENSQYKPTLLIDGTRKITQFANAADR</sequence>
<reference evidence="1" key="2">
    <citation type="journal article" date="2015" name="Data Brief">
        <title>Shoot transcriptome of the giant reed, Arundo donax.</title>
        <authorList>
            <person name="Barrero R.A."/>
            <person name="Guerrero F.D."/>
            <person name="Moolhuijzen P."/>
            <person name="Goolsby J.A."/>
            <person name="Tidwell J."/>
            <person name="Bellgard S.E."/>
            <person name="Bellgard M.I."/>
        </authorList>
    </citation>
    <scope>NUCLEOTIDE SEQUENCE</scope>
    <source>
        <tissue evidence="1">Shoot tissue taken approximately 20 cm above the soil surface</tissue>
    </source>
</reference>
<protein>
    <submittedName>
        <fullName evidence="1">Uncharacterized protein</fullName>
    </submittedName>
</protein>
<evidence type="ECO:0000313" key="1">
    <source>
        <dbReference type="EMBL" id="JAD41469.1"/>
    </source>
</evidence>
<accession>A0A0A8ZPY9</accession>
<name>A0A0A8ZPY9_ARUDO</name>
<organism evidence="1">
    <name type="scientific">Arundo donax</name>
    <name type="common">Giant reed</name>
    <name type="synonym">Donax arundinaceus</name>
    <dbReference type="NCBI Taxonomy" id="35708"/>
    <lineage>
        <taxon>Eukaryota</taxon>
        <taxon>Viridiplantae</taxon>
        <taxon>Streptophyta</taxon>
        <taxon>Embryophyta</taxon>
        <taxon>Tracheophyta</taxon>
        <taxon>Spermatophyta</taxon>
        <taxon>Magnoliopsida</taxon>
        <taxon>Liliopsida</taxon>
        <taxon>Poales</taxon>
        <taxon>Poaceae</taxon>
        <taxon>PACMAD clade</taxon>
        <taxon>Arundinoideae</taxon>
        <taxon>Arundineae</taxon>
        <taxon>Arundo</taxon>
    </lineage>
</organism>
<proteinExistence type="predicted"/>
<dbReference type="AlphaFoldDB" id="A0A0A8ZPY9"/>
<dbReference type="EMBL" id="GBRH01256426">
    <property type="protein sequence ID" value="JAD41469.1"/>
    <property type="molecule type" value="Transcribed_RNA"/>
</dbReference>